<dbReference type="GO" id="GO:0004843">
    <property type="term" value="F:cysteine-type deubiquitinase activity"/>
    <property type="evidence" value="ECO:0007669"/>
    <property type="project" value="TreeGrafter"/>
</dbReference>
<evidence type="ECO:0000259" key="1">
    <source>
        <dbReference type="PROSITE" id="PS50006"/>
    </source>
</evidence>
<evidence type="ECO:0000259" key="2">
    <source>
        <dbReference type="PROSITE" id="PS50802"/>
    </source>
</evidence>
<dbReference type="WBParaSite" id="PSU_v2.g10818.t1">
    <property type="protein sequence ID" value="PSU_v2.g10818.t1"/>
    <property type="gene ID" value="PSU_v2.g10818"/>
</dbReference>
<accession>A0A914XYQ4</accession>
<dbReference type="Pfam" id="PF00498">
    <property type="entry name" value="FHA"/>
    <property type="match status" value="1"/>
</dbReference>
<dbReference type="CDD" id="cd22744">
    <property type="entry name" value="OTU"/>
    <property type="match status" value="1"/>
</dbReference>
<protein>
    <submittedName>
        <fullName evidence="4">FHA domain-containing protein</fullName>
    </submittedName>
</protein>
<name>A0A914XYQ4_9BILA</name>
<dbReference type="Proteomes" id="UP000887577">
    <property type="component" value="Unplaced"/>
</dbReference>
<evidence type="ECO:0000313" key="4">
    <source>
        <dbReference type="WBParaSite" id="PSU_v2.g10818.t1"/>
    </source>
</evidence>
<dbReference type="GO" id="GO:0016579">
    <property type="term" value="P:protein deubiquitination"/>
    <property type="evidence" value="ECO:0007669"/>
    <property type="project" value="TreeGrafter"/>
</dbReference>
<dbReference type="InterPro" id="IPR050704">
    <property type="entry name" value="Peptidase_C85-like"/>
</dbReference>
<dbReference type="Pfam" id="PF02338">
    <property type="entry name" value="OTU"/>
    <property type="match status" value="1"/>
</dbReference>
<evidence type="ECO:0000313" key="3">
    <source>
        <dbReference type="Proteomes" id="UP000887577"/>
    </source>
</evidence>
<dbReference type="AlphaFoldDB" id="A0A914XYQ4"/>
<dbReference type="PROSITE" id="PS50802">
    <property type="entry name" value="OTU"/>
    <property type="match status" value="1"/>
</dbReference>
<dbReference type="InterPro" id="IPR003323">
    <property type="entry name" value="OTU_dom"/>
</dbReference>
<dbReference type="SUPFAM" id="SSF54001">
    <property type="entry name" value="Cysteine proteinases"/>
    <property type="match status" value="1"/>
</dbReference>
<dbReference type="InterPro" id="IPR000253">
    <property type="entry name" value="FHA_dom"/>
</dbReference>
<dbReference type="SUPFAM" id="SSF49879">
    <property type="entry name" value="SMAD/FHA domain"/>
    <property type="match status" value="1"/>
</dbReference>
<dbReference type="InterPro" id="IPR008984">
    <property type="entry name" value="SMAD_FHA_dom_sf"/>
</dbReference>
<dbReference type="Gene3D" id="3.90.70.80">
    <property type="match status" value="1"/>
</dbReference>
<dbReference type="PANTHER" id="PTHR12419">
    <property type="entry name" value="OTU DOMAIN CONTAINING PROTEIN"/>
    <property type="match status" value="1"/>
</dbReference>
<proteinExistence type="predicted"/>
<dbReference type="CDD" id="cd00060">
    <property type="entry name" value="FHA"/>
    <property type="match status" value="1"/>
</dbReference>
<organism evidence="3 4">
    <name type="scientific">Panagrolaimus superbus</name>
    <dbReference type="NCBI Taxonomy" id="310955"/>
    <lineage>
        <taxon>Eukaryota</taxon>
        <taxon>Metazoa</taxon>
        <taxon>Ecdysozoa</taxon>
        <taxon>Nematoda</taxon>
        <taxon>Chromadorea</taxon>
        <taxon>Rhabditida</taxon>
        <taxon>Tylenchina</taxon>
        <taxon>Panagrolaimomorpha</taxon>
        <taxon>Panagrolaimoidea</taxon>
        <taxon>Panagrolaimidae</taxon>
        <taxon>Panagrolaimus</taxon>
    </lineage>
</organism>
<keyword evidence="3" id="KW-1185">Reference proteome</keyword>
<sequence>MNNGGECKSFRLAGIHSANTVSNNSINNHKKLYETGDDEHQQKIKNSLRPLSKTANSCQNWKIIPELPDFHKIELDHILNAKAIDEFPKYDSTLSLHIKAYEEAIEPRSVIKKDNTTHYGTFEIPRGRGVQLSPSKPVYMEFSASQSLTNPNNQHEGIGKTTDLIPIANSGPPFKTKSTHPVDNEEDGGCNSDDEMNDVFGVEDDHTSAEIDEHLAVRQFSRILTPADGDCSLHAIIDQLKRQNICPEQYVDEDGVINLRTSIMSHILTRKDDYQQFILNESVYDYVGRKSVPRVFLNHVDIQACAEVVGKKIIIVQPFQDDIYIYAEGTKSDDKPLNIVYLQQFQHYQSLALLDIVDIDNEQMEVENAEIYEGRRTPTDVKTPPPHDGKAPKAIRLERELFTYLDDDEEDDGNDGYSQALNDNFVFQTVNPDCEYRLCPSSTLTNENSKEVVIKFRAGTSIIGSNIHEADTIIAGKTVSASHATIRFIPEEKLLFLSDNGSRNGTLLYDNILIDEQWIVSGQMLPVQAGQQIFFGDQRFSLIKSEKAIRPNTEELKIKPSFLTSEKIGMTECWKYFQGERREIPEEVVSYRLPCHFCFKSFSNAYAHAHNVCQELIDKYPNGIHKGLVEALNDDEMNMSEFEAIQMLRRYLAENNIENPEANEDIERKFEFLRYMAKHLNAQELLWRQAKEFKCRPYRDWVQVVETVIAAYNKLEEGKEKENICSGMKIGYIGESEAVAAGFSTGSERRAIEHNFEFFTTLLLSIVPLKVSFLSFAVDFDVLLSYIEEPFQKMLEVFKKTPEIIVRTAFSGTTALEAKYMQTSLIIALNPELLSNAKLDMPTTLRNADRAAMLKHGIIFGKILMKAEGVARNVFVDGFEANSRYPMPSAINKRLFYLY</sequence>
<dbReference type="InterPro" id="IPR038765">
    <property type="entry name" value="Papain-like_cys_pep_sf"/>
</dbReference>
<dbReference type="Gene3D" id="2.60.200.20">
    <property type="match status" value="1"/>
</dbReference>
<reference evidence="4" key="1">
    <citation type="submission" date="2022-11" db="UniProtKB">
        <authorList>
            <consortium name="WormBaseParasite"/>
        </authorList>
    </citation>
    <scope>IDENTIFICATION</scope>
</reference>
<feature type="domain" description="OTU" evidence="2">
    <location>
        <begin position="220"/>
        <end position="354"/>
    </location>
</feature>
<feature type="domain" description="FHA" evidence="1">
    <location>
        <begin position="461"/>
        <end position="513"/>
    </location>
</feature>
<dbReference type="PROSITE" id="PS50006">
    <property type="entry name" value="FHA_DOMAIN"/>
    <property type="match status" value="1"/>
</dbReference>